<dbReference type="EMBL" id="JAPZBU010000009">
    <property type="protein sequence ID" value="KAJ5387292.1"/>
    <property type="molecule type" value="Genomic_DNA"/>
</dbReference>
<feature type="compositionally biased region" description="Basic and acidic residues" evidence="1">
    <location>
        <begin position="268"/>
        <end position="279"/>
    </location>
</feature>
<feature type="region of interest" description="Disordered" evidence="1">
    <location>
        <begin position="252"/>
        <end position="515"/>
    </location>
</feature>
<dbReference type="Proteomes" id="UP001147747">
    <property type="component" value="Unassembled WGS sequence"/>
</dbReference>
<evidence type="ECO:0000256" key="1">
    <source>
        <dbReference type="SAM" id="MobiDB-lite"/>
    </source>
</evidence>
<keyword evidence="3" id="KW-1185">Reference proteome</keyword>
<accession>A0A9X0B411</accession>
<proteinExistence type="predicted"/>
<reference evidence="2" key="2">
    <citation type="journal article" date="2023" name="IMA Fungus">
        <title>Comparative genomic study of the Penicillium genus elucidates a diverse pangenome and 15 lateral gene transfer events.</title>
        <authorList>
            <person name="Petersen C."/>
            <person name="Sorensen T."/>
            <person name="Nielsen M.R."/>
            <person name="Sondergaard T.E."/>
            <person name="Sorensen J.L."/>
            <person name="Fitzpatrick D.A."/>
            <person name="Frisvad J.C."/>
            <person name="Nielsen K.L."/>
        </authorList>
    </citation>
    <scope>NUCLEOTIDE SEQUENCE</scope>
    <source>
        <strain evidence="2">IBT 29677</strain>
    </source>
</reference>
<sequence>MAVPAEAQISECEMSIQTTRLEKEYEIVRAHSTSILDAEKDRVRRMEYLLLQFERDALRSQLDQANEQLLGATESERDARTQLEEAFQEIDRLDAHVQSSSSEMNRLRDELSAMNDTSTSYSNLLADKLRLSRDLTNLQNELDRLRNQDSSYQALIPEKQELERQLNSLEVQLENEKNSHDRTRGKSSQQAAEIGRLSVRIEELESILARELRAKQQSEHDNRQQNTGWESQRSALETRIETLKKQLRTAKDKLQEAQNELQHRRNNVRIENETSEPRSRTVPLQRPGPGGADYQGGVTISTPGAVRVQDKLKRQSALPGDKSAFSITPYLNRTKNSGGSPSSSDVEEEQPKRAKAQAQAKAKDATKTVSRKPSIAEEPAAERASLEDRGPSTRVPSKTTKGKSKAQEGKPASRPAPKPILEEDSDELESSLDQGQAKAKRRKLGAQRERSLFEDDEDEGGLDMRKPGRKLGLGGGRSSTLATSTQLSGASGIPRNLGFAAPMGFSPLKKDRKRF</sequence>
<name>A0A9X0B411_9EURO</name>
<dbReference type="GeneID" id="81373450"/>
<feature type="compositionally biased region" description="Polar residues" evidence="1">
    <location>
        <begin position="325"/>
        <end position="344"/>
    </location>
</feature>
<protein>
    <submittedName>
        <fullName evidence="2">Uncharacterized protein</fullName>
    </submittedName>
</protein>
<feature type="compositionally biased region" description="Basic and acidic residues" evidence="1">
    <location>
        <begin position="380"/>
        <end position="391"/>
    </location>
</feature>
<dbReference type="AlphaFoldDB" id="A0A9X0B411"/>
<feature type="region of interest" description="Disordered" evidence="1">
    <location>
        <begin position="214"/>
        <end position="235"/>
    </location>
</feature>
<reference evidence="2" key="1">
    <citation type="submission" date="2022-12" db="EMBL/GenBank/DDBJ databases">
        <authorList>
            <person name="Petersen C."/>
        </authorList>
    </citation>
    <scope>NUCLEOTIDE SEQUENCE</scope>
    <source>
        <strain evidence="2">IBT 29677</strain>
    </source>
</reference>
<organism evidence="2 3">
    <name type="scientific">Penicillium cosmopolitanum</name>
    <dbReference type="NCBI Taxonomy" id="1131564"/>
    <lineage>
        <taxon>Eukaryota</taxon>
        <taxon>Fungi</taxon>
        <taxon>Dikarya</taxon>
        <taxon>Ascomycota</taxon>
        <taxon>Pezizomycotina</taxon>
        <taxon>Eurotiomycetes</taxon>
        <taxon>Eurotiomycetidae</taxon>
        <taxon>Eurotiales</taxon>
        <taxon>Aspergillaceae</taxon>
        <taxon>Penicillium</taxon>
    </lineage>
</organism>
<gene>
    <name evidence="2" type="ORF">N7509_009833</name>
</gene>
<evidence type="ECO:0000313" key="3">
    <source>
        <dbReference type="Proteomes" id="UP001147747"/>
    </source>
</evidence>
<evidence type="ECO:0000313" key="2">
    <source>
        <dbReference type="EMBL" id="KAJ5387292.1"/>
    </source>
</evidence>
<feature type="compositionally biased region" description="Basic and acidic residues" evidence="1">
    <location>
        <begin position="214"/>
        <end position="223"/>
    </location>
</feature>
<comment type="caution">
    <text evidence="2">The sequence shown here is derived from an EMBL/GenBank/DDBJ whole genome shotgun (WGS) entry which is preliminary data.</text>
</comment>
<feature type="compositionally biased region" description="Polar residues" evidence="1">
    <location>
        <begin position="224"/>
        <end position="235"/>
    </location>
</feature>
<dbReference type="OrthoDB" id="20105at2759"/>
<dbReference type="RefSeq" id="XP_056485090.1">
    <property type="nucleotide sequence ID" value="XM_056634470.1"/>
</dbReference>